<keyword evidence="2" id="KW-0436">Ligase</keyword>
<protein>
    <submittedName>
        <fullName evidence="2">Long chain acyl-CoA synthetase 6, peroxisomal</fullName>
        <ecNumber evidence="2">6.2.1.3</ecNumber>
    </submittedName>
</protein>
<dbReference type="EMBL" id="JARBJD010000060">
    <property type="protein sequence ID" value="KAK2956069.1"/>
    <property type="molecule type" value="Genomic_DNA"/>
</dbReference>
<evidence type="ECO:0000313" key="2">
    <source>
        <dbReference type="EMBL" id="KAK2956069.1"/>
    </source>
</evidence>
<evidence type="ECO:0000259" key="1">
    <source>
        <dbReference type="Pfam" id="PF00501"/>
    </source>
</evidence>
<dbReference type="InterPro" id="IPR020845">
    <property type="entry name" value="AMP-binding_CS"/>
</dbReference>
<keyword evidence="3" id="KW-1185">Reference proteome</keyword>
<dbReference type="Gene3D" id="3.40.50.12780">
    <property type="entry name" value="N-terminal domain of ligase-like"/>
    <property type="match status" value="1"/>
</dbReference>
<dbReference type="InterPro" id="IPR042099">
    <property type="entry name" value="ANL_N_sf"/>
</dbReference>
<organism evidence="2 3">
    <name type="scientific">Blattamonas nauphoetae</name>
    <dbReference type="NCBI Taxonomy" id="2049346"/>
    <lineage>
        <taxon>Eukaryota</taxon>
        <taxon>Metamonada</taxon>
        <taxon>Preaxostyla</taxon>
        <taxon>Oxymonadida</taxon>
        <taxon>Blattamonas</taxon>
    </lineage>
</organism>
<feature type="domain" description="AMP-dependent synthetase/ligase" evidence="1">
    <location>
        <begin position="45"/>
        <end position="488"/>
    </location>
</feature>
<gene>
    <name evidence="2" type="ORF">BLNAU_9046</name>
</gene>
<dbReference type="InterPro" id="IPR000873">
    <property type="entry name" value="AMP-dep_synth/lig_dom"/>
</dbReference>
<evidence type="ECO:0000313" key="3">
    <source>
        <dbReference type="Proteomes" id="UP001281761"/>
    </source>
</evidence>
<dbReference type="Pfam" id="PF00501">
    <property type="entry name" value="AMP-binding"/>
    <property type="match status" value="1"/>
</dbReference>
<dbReference type="Proteomes" id="UP001281761">
    <property type="component" value="Unassembled WGS sequence"/>
</dbReference>
<sequence>MSEGATENQPQASEERYTQVWGNGEVRCKDYYDMTTYQAIEKAMTRWSNRTVLGARPFLENGERGEYEWITGSEFLKSIKQLALALKDTGLQKGDSVGIMVINRPEWQIIDHACSSQGYVLVPIYDSYGPVSCEYIIKSTNCKLIFTQSLTAPFLKEACAKCDCVKNIVILDTVQPDIKFIEEMNKKEVTEDNAISVRGYNMLYTPLMEKGKTLLEADPDQRIDDPSVSPDDVFTIVYTSGTTSLPKGACLSHRNMVAGRRCLHDRISNIPGEDDESKQDTYISYLPLAHILERSVEFYALTSGGRVGYFSGSMATVVKDLGVLKPTVTAVVPRVLSKIYSAVTGNIAKKGFFARVFVKRAMEAKGKEQNGGKPISNFLKNILANVESIFGGRLRLVFNGSAPVNPTIAEYLSRCMGARIYDGYGITEVAGVSFAMDWPDRVYGNVGFVLGDVQYKVKDIPEHGYSIDTNPLKGELCLKGEAVFKGYFGDDESTKRAIDSEGWFHTGDVVEMDENKRIKIIGRVKNVFKLQQGEFVHVEDIESEISTSKIIGQIMVHGTMHMTSLAAIVVPDKAALLAWGRETKPKGYTATSDDKADYEALCKLPDTNALLLKDIRTILEERHRKGYEIPKMIHVTPTEFSVDNNLVTPTMKLKRDKIREFFSEPIAEFQQKLTS</sequence>
<dbReference type="EC" id="6.2.1.3" evidence="2"/>
<proteinExistence type="predicted"/>
<reference evidence="2 3" key="1">
    <citation type="journal article" date="2022" name="bioRxiv">
        <title>Genomics of Preaxostyla Flagellates Illuminates Evolutionary Transitions and the Path Towards Mitochondrial Loss.</title>
        <authorList>
            <person name="Novak L.V.F."/>
            <person name="Treitli S.C."/>
            <person name="Pyrih J."/>
            <person name="Halakuc P."/>
            <person name="Pipaliya S.V."/>
            <person name="Vacek V."/>
            <person name="Brzon O."/>
            <person name="Soukal P."/>
            <person name="Eme L."/>
            <person name="Dacks J.B."/>
            <person name="Karnkowska A."/>
            <person name="Elias M."/>
            <person name="Hampl V."/>
        </authorList>
    </citation>
    <scope>NUCLEOTIDE SEQUENCE [LARGE SCALE GENOMIC DNA]</scope>
    <source>
        <strain evidence="2">NAU3</strain>
        <tissue evidence="2">Gut</tissue>
    </source>
</reference>
<dbReference type="GO" id="GO:0004467">
    <property type="term" value="F:long-chain fatty acid-CoA ligase activity"/>
    <property type="evidence" value="ECO:0007669"/>
    <property type="project" value="UniProtKB-EC"/>
</dbReference>
<dbReference type="PANTHER" id="PTHR43272">
    <property type="entry name" value="LONG-CHAIN-FATTY-ACID--COA LIGASE"/>
    <property type="match status" value="1"/>
</dbReference>
<dbReference type="PANTHER" id="PTHR43272:SF107">
    <property type="entry name" value="LONG-CHAIN-FATTY-ACID--COA LIGASE 5"/>
    <property type="match status" value="1"/>
</dbReference>
<accession>A0ABQ9XX58</accession>
<dbReference type="PROSITE" id="PS00455">
    <property type="entry name" value="AMP_BINDING"/>
    <property type="match status" value="1"/>
</dbReference>
<comment type="caution">
    <text evidence="2">The sequence shown here is derived from an EMBL/GenBank/DDBJ whole genome shotgun (WGS) entry which is preliminary data.</text>
</comment>
<name>A0ABQ9XX58_9EUKA</name>
<dbReference type="SUPFAM" id="SSF56801">
    <property type="entry name" value="Acetyl-CoA synthetase-like"/>
    <property type="match status" value="1"/>
</dbReference>